<dbReference type="SUPFAM" id="SSF47473">
    <property type="entry name" value="EF-hand"/>
    <property type="match status" value="1"/>
</dbReference>
<dbReference type="Pfam" id="PF13202">
    <property type="entry name" value="EF-hand_5"/>
    <property type="match status" value="2"/>
</dbReference>
<evidence type="ECO:0000256" key="3">
    <source>
        <dbReference type="SAM" id="MobiDB-lite"/>
    </source>
</evidence>
<dbReference type="PROSITE" id="PS50222">
    <property type="entry name" value="EF_HAND_2"/>
    <property type="match status" value="2"/>
</dbReference>
<feature type="compositionally biased region" description="Basic and acidic residues" evidence="3">
    <location>
        <begin position="151"/>
        <end position="175"/>
    </location>
</feature>
<dbReference type="PANTHER" id="PTHR10827:SF98">
    <property type="entry name" value="45 KDA CALCIUM-BINDING PROTEIN"/>
    <property type="match status" value="1"/>
</dbReference>
<feature type="domain" description="EF-hand" evidence="5">
    <location>
        <begin position="61"/>
        <end position="96"/>
    </location>
</feature>
<dbReference type="PROSITE" id="PS00018">
    <property type="entry name" value="EF_HAND_1"/>
    <property type="match status" value="2"/>
</dbReference>
<dbReference type="SMART" id="SM00054">
    <property type="entry name" value="EFh"/>
    <property type="match status" value="4"/>
</dbReference>
<sequence>MKRTYLITGLTLLSLAAGSGVALAHGMKGERGGMGGMGGGMPMMQFEDADADGDGKVTREEAAAHARAKFDAADTDGNGRLSDTEIKAAVEKRAEEARQRRFERMATRMIERMDSDGDGEVSFDEMPGQRSMQDRMFDRLDSDGDGAVSDAEMRAARDKMQERRGERGMQRDDGKSYGGHGKMHGHGDRQRN</sequence>
<evidence type="ECO:0000256" key="4">
    <source>
        <dbReference type="SAM" id="SignalP"/>
    </source>
</evidence>
<dbReference type="RefSeq" id="WP_111365820.1">
    <property type="nucleotide sequence ID" value="NZ_VINQ01000019.1"/>
</dbReference>
<dbReference type="Proteomes" id="UP000325291">
    <property type="component" value="Unassembled WGS sequence"/>
</dbReference>
<feature type="chain" id="PRO_5022967930" evidence="4">
    <location>
        <begin position="25"/>
        <end position="192"/>
    </location>
</feature>
<feature type="region of interest" description="Disordered" evidence="3">
    <location>
        <begin position="112"/>
        <end position="192"/>
    </location>
</feature>
<keyword evidence="7" id="KW-1185">Reference proteome</keyword>
<evidence type="ECO:0000256" key="1">
    <source>
        <dbReference type="ARBA" id="ARBA00022723"/>
    </source>
</evidence>
<dbReference type="InterPro" id="IPR018247">
    <property type="entry name" value="EF_Hand_1_Ca_BS"/>
</dbReference>
<evidence type="ECO:0000259" key="5">
    <source>
        <dbReference type="PROSITE" id="PS50222"/>
    </source>
</evidence>
<dbReference type="AlphaFoldDB" id="A0A5A9YYX7"/>
<evidence type="ECO:0000313" key="6">
    <source>
        <dbReference type="EMBL" id="KAA0910106.1"/>
    </source>
</evidence>
<evidence type="ECO:0000313" key="7">
    <source>
        <dbReference type="Proteomes" id="UP000325291"/>
    </source>
</evidence>
<name>A0A5A9YYX7_9RHOB</name>
<feature type="domain" description="EF-hand" evidence="5">
    <location>
        <begin position="128"/>
        <end position="163"/>
    </location>
</feature>
<accession>A0A5A9YYX7</accession>
<organism evidence="6 7">
    <name type="scientific">Aquicoccus porphyridii</name>
    <dbReference type="NCBI Taxonomy" id="1852029"/>
    <lineage>
        <taxon>Bacteria</taxon>
        <taxon>Pseudomonadati</taxon>
        <taxon>Pseudomonadota</taxon>
        <taxon>Alphaproteobacteria</taxon>
        <taxon>Rhodobacterales</taxon>
        <taxon>Paracoccaceae</taxon>
        <taxon>Aquicoccus</taxon>
    </lineage>
</organism>
<proteinExistence type="predicted"/>
<comment type="caution">
    <text evidence="6">The sequence shown here is derived from an EMBL/GenBank/DDBJ whole genome shotgun (WGS) entry which is preliminary data.</text>
</comment>
<keyword evidence="1" id="KW-0479">Metal-binding</keyword>
<evidence type="ECO:0000256" key="2">
    <source>
        <dbReference type="ARBA" id="ARBA00022737"/>
    </source>
</evidence>
<feature type="compositionally biased region" description="Basic and acidic residues" evidence="3">
    <location>
        <begin position="132"/>
        <end position="142"/>
    </location>
</feature>
<dbReference type="EMBL" id="VINQ01000019">
    <property type="protein sequence ID" value="KAA0910106.1"/>
    <property type="molecule type" value="Genomic_DNA"/>
</dbReference>
<keyword evidence="2" id="KW-0677">Repeat</keyword>
<dbReference type="Pfam" id="PF13499">
    <property type="entry name" value="EF-hand_7"/>
    <property type="match status" value="1"/>
</dbReference>
<reference evidence="6 7" key="1">
    <citation type="submission" date="2019-07" db="EMBL/GenBank/DDBJ databases">
        <title>Aquicoccus porphyridii gen. nov., sp. nov., isolated from a small marine red alga, Porphyridium marinum.</title>
        <authorList>
            <person name="Liu L."/>
        </authorList>
    </citation>
    <scope>NUCLEOTIDE SEQUENCE [LARGE SCALE GENOMIC DNA]</scope>
    <source>
        <strain evidence="6 7">L1 8-17</strain>
    </source>
</reference>
<dbReference type="GO" id="GO:0005509">
    <property type="term" value="F:calcium ion binding"/>
    <property type="evidence" value="ECO:0007669"/>
    <property type="project" value="InterPro"/>
</dbReference>
<gene>
    <name evidence="6" type="ORF">FLO80_18510</name>
</gene>
<protein>
    <submittedName>
        <fullName evidence="6">Calcium-binding protein</fullName>
    </submittedName>
</protein>
<dbReference type="Gene3D" id="1.10.238.10">
    <property type="entry name" value="EF-hand"/>
    <property type="match status" value="2"/>
</dbReference>
<keyword evidence="4" id="KW-0732">Signal</keyword>
<feature type="signal peptide" evidence="4">
    <location>
        <begin position="1"/>
        <end position="24"/>
    </location>
</feature>
<dbReference type="InterPro" id="IPR011992">
    <property type="entry name" value="EF-hand-dom_pair"/>
</dbReference>
<dbReference type="InterPro" id="IPR002048">
    <property type="entry name" value="EF_hand_dom"/>
</dbReference>
<dbReference type="PANTHER" id="PTHR10827">
    <property type="entry name" value="RETICULOCALBIN"/>
    <property type="match status" value="1"/>
</dbReference>